<dbReference type="Gene3D" id="3.30.70.1230">
    <property type="entry name" value="Nucleotide cyclase"/>
    <property type="match status" value="1"/>
</dbReference>
<dbReference type="PANTHER" id="PTHR43081:SF1">
    <property type="entry name" value="ADENYLATE CYCLASE, TERMINAL-DIFFERENTIATION SPECIFIC"/>
    <property type="match status" value="1"/>
</dbReference>
<name>A0A512BF78_9BACT</name>
<gene>
    <name evidence="3" type="ORF">SAE01_31000</name>
</gene>
<evidence type="ECO:0000313" key="3">
    <source>
        <dbReference type="EMBL" id="GEO10604.1"/>
    </source>
</evidence>
<evidence type="ECO:0000313" key="4">
    <source>
        <dbReference type="Proteomes" id="UP000321513"/>
    </source>
</evidence>
<keyword evidence="1" id="KW-1133">Transmembrane helix</keyword>
<dbReference type="EMBL" id="BJYT01000012">
    <property type="protein sequence ID" value="GEO10604.1"/>
    <property type="molecule type" value="Genomic_DNA"/>
</dbReference>
<dbReference type="InterPro" id="IPR050697">
    <property type="entry name" value="Adenylyl/Guanylyl_Cyclase_3/4"/>
</dbReference>
<dbReference type="GO" id="GO:0035556">
    <property type="term" value="P:intracellular signal transduction"/>
    <property type="evidence" value="ECO:0007669"/>
    <property type="project" value="InterPro"/>
</dbReference>
<comment type="caution">
    <text evidence="3">The sequence shown here is derived from an EMBL/GenBank/DDBJ whole genome shotgun (WGS) entry which is preliminary data.</text>
</comment>
<accession>A0A512BF78</accession>
<evidence type="ECO:0000256" key="1">
    <source>
        <dbReference type="SAM" id="Phobius"/>
    </source>
</evidence>
<dbReference type="InterPro" id="IPR001054">
    <property type="entry name" value="A/G_cyclase"/>
</dbReference>
<evidence type="ECO:0000259" key="2">
    <source>
        <dbReference type="PROSITE" id="PS50125"/>
    </source>
</evidence>
<keyword evidence="1" id="KW-0472">Membrane</keyword>
<dbReference type="InterPro" id="IPR029787">
    <property type="entry name" value="Nucleotide_cyclase"/>
</dbReference>
<feature type="transmembrane region" description="Helical" evidence="1">
    <location>
        <begin position="22"/>
        <end position="49"/>
    </location>
</feature>
<sequence>MYISIFWTLIDFIIVLTRPEPAYYSLASAIVLRSVLIFLMSLAIGYLLIFKLRRLFRNRSLAVSFVFRSGILFIGAFIVNYIIHAANIVFILNLSVGQALARYGEDAFQPLWLTQKIIYWMVLFVLTQLIIEVNEKYAPGVFMDILLGKYIEPKIERRIVMFLDLKDSTPIAEKLGHQHYFKFIREFIYQISNALIEHGGSIYQYVGDEVVVSWLFEKKNTRKCMDALIEARKNLQKRGEHFRRHYGLIPEFRVGIHVGDVTVGEIGVIKKDIAMSGDTMNTTARIRSACSELNQKFIVSVDFKENVDLKEWQTESLGIVELKGKNNGIELFSLKI</sequence>
<reference evidence="3 4" key="1">
    <citation type="submission" date="2019-07" db="EMBL/GenBank/DDBJ databases">
        <title>Whole genome shotgun sequence of Segetibacter aerophilus NBRC 106135.</title>
        <authorList>
            <person name="Hosoyama A."/>
            <person name="Uohara A."/>
            <person name="Ohji S."/>
            <person name="Ichikawa N."/>
        </authorList>
    </citation>
    <scope>NUCLEOTIDE SEQUENCE [LARGE SCALE GENOMIC DNA]</scope>
    <source>
        <strain evidence="3 4">NBRC 106135</strain>
    </source>
</reference>
<dbReference type="AlphaFoldDB" id="A0A512BF78"/>
<dbReference type="GO" id="GO:0009190">
    <property type="term" value="P:cyclic nucleotide biosynthetic process"/>
    <property type="evidence" value="ECO:0007669"/>
    <property type="project" value="InterPro"/>
</dbReference>
<dbReference type="PANTHER" id="PTHR43081">
    <property type="entry name" value="ADENYLATE CYCLASE, TERMINAL-DIFFERENTIATION SPECIFIC-RELATED"/>
    <property type="match status" value="1"/>
</dbReference>
<organism evidence="3 4">
    <name type="scientific">Segetibacter aerophilus</name>
    <dbReference type="NCBI Taxonomy" id="670293"/>
    <lineage>
        <taxon>Bacteria</taxon>
        <taxon>Pseudomonadati</taxon>
        <taxon>Bacteroidota</taxon>
        <taxon>Chitinophagia</taxon>
        <taxon>Chitinophagales</taxon>
        <taxon>Chitinophagaceae</taxon>
        <taxon>Segetibacter</taxon>
    </lineage>
</organism>
<dbReference type="PROSITE" id="PS50125">
    <property type="entry name" value="GUANYLATE_CYCLASE_2"/>
    <property type="match status" value="1"/>
</dbReference>
<feature type="transmembrane region" description="Helical" evidence="1">
    <location>
        <begin position="70"/>
        <end position="97"/>
    </location>
</feature>
<proteinExistence type="predicted"/>
<dbReference type="Pfam" id="PF00211">
    <property type="entry name" value="Guanylate_cyc"/>
    <property type="match status" value="1"/>
</dbReference>
<feature type="transmembrane region" description="Helical" evidence="1">
    <location>
        <begin position="117"/>
        <end position="133"/>
    </location>
</feature>
<keyword evidence="1" id="KW-0812">Transmembrane</keyword>
<dbReference type="GO" id="GO:0004016">
    <property type="term" value="F:adenylate cyclase activity"/>
    <property type="evidence" value="ECO:0007669"/>
    <property type="project" value="UniProtKB-ARBA"/>
</dbReference>
<dbReference type="Proteomes" id="UP000321513">
    <property type="component" value="Unassembled WGS sequence"/>
</dbReference>
<protein>
    <recommendedName>
        <fullName evidence="2">Guanylate cyclase domain-containing protein</fullName>
    </recommendedName>
</protein>
<keyword evidence="4" id="KW-1185">Reference proteome</keyword>
<dbReference type="CDD" id="cd07302">
    <property type="entry name" value="CHD"/>
    <property type="match status" value="1"/>
</dbReference>
<feature type="domain" description="Guanylate cyclase" evidence="2">
    <location>
        <begin position="159"/>
        <end position="287"/>
    </location>
</feature>
<dbReference type="SUPFAM" id="SSF55073">
    <property type="entry name" value="Nucleotide cyclase"/>
    <property type="match status" value="1"/>
</dbReference>